<keyword evidence="4" id="KW-1185">Reference proteome</keyword>
<proteinExistence type="predicted"/>
<protein>
    <submittedName>
        <fullName evidence="3">Uncharacterized protein</fullName>
    </submittedName>
</protein>
<evidence type="ECO:0000313" key="3">
    <source>
        <dbReference type="EMBL" id="PWA33397.1"/>
    </source>
</evidence>
<feature type="region of interest" description="Disordered" evidence="1">
    <location>
        <begin position="95"/>
        <end position="123"/>
    </location>
</feature>
<feature type="non-terminal residue" evidence="3">
    <location>
        <position position="359"/>
    </location>
</feature>
<feature type="compositionally biased region" description="Polar residues" evidence="1">
    <location>
        <begin position="343"/>
        <end position="359"/>
    </location>
</feature>
<keyword evidence="2" id="KW-0732">Signal</keyword>
<gene>
    <name evidence="3" type="ORF">CCH79_00014134</name>
</gene>
<dbReference type="AlphaFoldDB" id="A0A315WFB6"/>
<comment type="caution">
    <text evidence="3">The sequence shown here is derived from an EMBL/GenBank/DDBJ whole genome shotgun (WGS) entry which is preliminary data.</text>
</comment>
<reference evidence="3 4" key="1">
    <citation type="journal article" date="2018" name="G3 (Bethesda)">
        <title>A High-Quality Reference Genome for the Invasive Mosquitofish Gambusia affinis Using a Chicago Library.</title>
        <authorList>
            <person name="Hoffberg S.L."/>
            <person name="Troendle N.J."/>
            <person name="Glenn T.C."/>
            <person name="Mahmud O."/>
            <person name="Louha S."/>
            <person name="Chalopin D."/>
            <person name="Bennetzen J.L."/>
            <person name="Mauricio R."/>
        </authorList>
    </citation>
    <scope>NUCLEOTIDE SEQUENCE [LARGE SCALE GENOMIC DNA]</scope>
    <source>
        <strain evidence="3">NE01/NJP1002.9</strain>
        <tissue evidence="3">Muscle</tissue>
    </source>
</reference>
<feature type="chain" id="PRO_5016319741" evidence="2">
    <location>
        <begin position="21"/>
        <end position="359"/>
    </location>
</feature>
<name>A0A315WFB6_GAMAF</name>
<dbReference type="EMBL" id="NHOQ01000064">
    <property type="protein sequence ID" value="PWA33397.1"/>
    <property type="molecule type" value="Genomic_DNA"/>
</dbReference>
<feature type="signal peptide" evidence="2">
    <location>
        <begin position="1"/>
        <end position="20"/>
    </location>
</feature>
<dbReference type="Proteomes" id="UP000250572">
    <property type="component" value="Unassembled WGS sequence"/>
</dbReference>
<evidence type="ECO:0000313" key="4">
    <source>
        <dbReference type="Proteomes" id="UP000250572"/>
    </source>
</evidence>
<feature type="region of interest" description="Disordered" evidence="1">
    <location>
        <begin position="285"/>
        <end position="318"/>
    </location>
</feature>
<evidence type="ECO:0000256" key="2">
    <source>
        <dbReference type="SAM" id="SignalP"/>
    </source>
</evidence>
<feature type="compositionally biased region" description="Polar residues" evidence="1">
    <location>
        <begin position="285"/>
        <end position="304"/>
    </location>
</feature>
<organism evidence="3 4">
    <name type="scientific">Gambusia affinis</name>
    <name type="common">Western mosquitofish</name>
    <name type="synonym">Heterandria affinis</name>
    <dbReference type="NCBI Taxonomy" id="33528"/>
    <lineage>
        <taxon>Eukaryota</taxon>
        <taxon>Metazoa</taxon>
        <taxon>Chordata</taxon>
        <taxon>Craniata</taxon>
        <taxon>Vertebrata</taxon>
        <taxon>Euteleostomi</taxon>
        <taxon>Actinopterygii</taxon>
        <taxon>Neopterygii</taxon>
        <taxon>Teleostei</taxon>
        <taxon>Neoteleostei</taxon>
        <taxon>Acanthomorphata</taxon>
        <taxon>Ovalentaria</taxon>
        <taxon>Atherinomorphae</taxon>
        <taxon>Cyprinodontiformes</taxon>
        <taxon>Poeciliidae</taxon>
        <taxon>Poeciliinae</taxon>
        <taxon>Gambusia</taxon>
    </lineage>
</organism>
<sequence>MMFGLYLSIILLSLITFGQLAVDMQVEILALQLKQGLCAALTDLFPTVMKAPYCEEVLCLVQLSLEIYQLRLPNHGAQFLAKVKAVMAGKSASALTRQQQPQGGLLHRAPGMREPSSQGERRYGSSVVSSGAIEIHAPPQLQPSSPGTGMQLIPESVSQPPNQHAAFSAPAVLQKKAGMWDTVNLPSAKGPQPASWPPNQHPAPAVLQTKTAMWHTVGLPSARTESTARRHQHSLSVPAMLKTNPGQLGIYTSSARASESTAQRHQKALTFTAPAVLQTKNLWGSVPSADSNQRVGANIRSSRPVSPGYHPRGQQSGCHATQQQARLLGSLFSSVPQNKDLLQDTNANPQMKPGSRSSR</sequence>
<evidence type="ECO:0000256" key="1">
    <source>
        <dbReference type="SAM" id="MobiDB-lite"/>
    </source>
</evidence>
<accession>A0A315WFB6</accession>
<feature type="region of interest" description="Disordered" evidence="1">
    <location>
        <begin position="335"/>
        <end position="359"/>
    </location>
</feature>